<dbReference type="InterPro" id="IPR004364">
    <property type="entry name" value="Aa-tRNA-synt_II"/>
</dbReference>
<protein>
    <recommendedName>
        <fullName evidence="2">asparagine--tRNA ligase</fullName>
        <ecNumber evidence="2">6.1.1.22</ecNumber>
    </recommendedName>
</protein>
<dbReference type="Proteomes" id="UP000008237">
    <property type="component" value="Unassembled WGS sequence"/>
</dbReference>
<dbReference type="InterPro" id="IPR012340">
    <property type="entry name" value="NA-bd_OB-fold"/>
</dbReference>
<proteinExistence type="inferred from homology"/>
<dbReference type="Pfam" id="PF00152">
    <property type="entry name" value="tRNA-synt_2"/>
    <property type="match status" value="1"/>
</dbReference>
<dbReference type="PRINTS" id="PR01042">
    <property type="entry name" value="TRNASYNTHASP"/>
</dbReference>
<keyword evidence="4" id="KW-0547">Nucleotide-binding</keyword>
<dbReference type="InterPro" id="IPR004522">
    <property type="entry name" value="Asn-tRNA-ligase"/>
</dbReference>
<dbReference type="SUPFAM" id="SSF55681">
    <property type="entry name" value="Class II aaRS and biotin synthetases"/>
    <property type="match status" value="1"/>
</dbReference>
<dbReference type="InterPro" id="IPR045864">
    <property type="entry name" value="aa-tRNA-synth_II/BPL/LPL"/>
</dbReference>
<dbReference type="GO" id="GO:0004816">
    <property type="term" value="F:asparagine-tRNA ligase activity"/>
    <property type="evidence" value="ECO:0007669"/>
    <property type="project" value="UniProtKB-EC"/>
</dbReference>
<dbReference type="OMA" id="PEMAFYD"/>
<comment type="similarity">
    <text evidence="1">Belongs to the class-II aminoacyl-tRNA synthetase family.</text>
</comment>
<dbReference type="SUPFAM" id="SSF50249">
    <property type="entry name" value="Nucleic acid-binding proteins"/>
    <property type="match status" value="1"/>
</dbReference>
<dbReference type="GO" id="GO:0005524">
    <property type="term" value="F:ATP binding"/>
    <property type="evidence" value="ECO:0007669"/>
    <property type="project" value="UniProtKB-KW"/>
</dbReference>
<dbReference type="PROSITE" id="PS50862">
    <property type="entry name" value="AA_TRNA_LIGASE_II"/>
    <property type="match status" value="1"/>
</dbReference>
<dbReference type="PANTHER" id="PTHR22594">
    <property type="entry name" value="ASPARTYL/LYSYL-TRNA SYNTHETASE"/>
    <property type="match status" value="1"/>
</dbReference>
<keyword evidence="3" id="KW-0436">Ligase</keyword>
<name>E2BZI5_HARSA</name>
<dbReference type="InterPro" id="IPR002312">
    <property type="entry name" value="Asp/Asn-tRNA-synth_IIb"/>
</dbReference>
<dbReference type="PANTHER" id="PTHR22594:SF34">
    <property type="entry name" value="ASPARAGINE--TRNA LIGASE, MITOCHONDRIAL-RELATED"/>
    <property type="match status" value="1"/>
</dbReference>
<reference evidence="9 10" key="1">
    <citation type="journal article" date="2010" name="Science">
        <title>Genomic comparison of the ants Camponotus floridanus and Harpegnathos saltator.</title>
        <authorList>
            <person name="Bonasio R."/>
            <person name="Zhang G."/>
            <person name="Ye C."/>
            <person name="Mutti N.S."/>
            <person name="Fang X."/>
            <person name="Qin N."/>
            <person name="Donahue G."/>
            <person name="Yang P."/>
            <person name="Li Q."/>
            <person name="Li C."/>
            <person name="Zhang P."/>
            <person name="Huang Z."/>
            <person name="Berger S.L."/>
            <person name="Reinberg D."/>
            <person name="Wang J."/>
            <person name="Liebig J."/>
        </authorList>
    </citation>
    <scope>NUCLEOTIDE SEQUENCE [LARGE SCALE GENOMIC DNA]</scope>
    <source>
        <strain evidence="9 10">R22 G/1</strain>
    </source>
</reference>
<keyword evidence="7 9" id="KW-0030">Aminoacyl-tRNA synthetase</keyword>
<feature type="domain" description="Aminoacyl-transfer RNA synthetases class-II family profile" evidence="8">
    <location>
        <begin position="113"/>
        <end position="409"/>
    </location>
</feature>
<organism evidence="10">
    <name type="scientific">Harpegnathos saltator</name>
    <name type="common">Jerdon's jumping ant</name>
    <dbReference type="NCBI Taxonomy" id="610380"/>
    <lineage>
        <taxon>Eukaryota</taxon>
        <taxon>Metazoa</taxon>
        <taxon>Ecdysozoa</taxon>
        <taxon>Arthropoda</taxon>
        <taxon>Hexapoda</taxon>
        <taxon>Insecta</taxon>
        <taxon>Pterygota</taxon>
        <taxon>Neoptera</taxon>
        <taxon>Endopterygota</taxon>
        <taxon>Hymenoptera</taxon>
        <taxon>Apocrita</taxon>
        <taxon>Aculeata</taxon>
        <taxon>Formicoidea</taxon>
        <taxon>Formicidae</taxon>
        <taxon>Ponerinae</taxon>
        <taxon>Ponerini</taxon>
        <taxon>Harpegnathos</taxon>
    </lineage>
</organism>
<keyword evidence="10" id="KW-1185">Reference proteome</keyword>
<accession>E2BZI5</accession>
<evidence type="ECO:0000256" key="3">
    <source>
        <dbReference type="ARBA" id="ARBA00022598"/>
    </source>
</evidence>
<dbReference type="Gene3D" id="3.30.930.10">
    <property type="entry name" value="Bira Bifunctional Protein, Domain 2"/>
    <property type="match status" value="1"/>
</dbReference>
<dbReference type="STRING" id="610380.E2BZI5"/>
<evidence type="ECO:0000313" key="10">
    <source>
        <dbReference type="Proteomes" id="UP000008237"/>
    </source>
</evidence>
<evidence type="ECO:0000256" key="4">
    <source>
        <dbReference type="ARBA" id="ARBA00022741"/>
    </source>
</evidence>
<dbReference type="AlphaFoldDB" id="E2BZI5"/>
<evidence type="ECO:0000256" key="7">
    <source>
        <dbReference type="ARBA" id="ARBA00023146"/>
    </source>
</evidence>
<evidence type="ECO:0000259" key="8">
    <source>
        <dbReference type="PROSITE" id="PS50862"/>
    </source>
</evidence>
<evidence type="ECO:0000256" key="6">
    <source>
        <dbReference type="ARBA" id="ARBA00022917"/>
    </source>
</evidence>
<dbReference type="InterPro" id="IPR006195">
    <property type="entry name" value="aa-tRNA-synth_II"/>
</dbReference>
<keyword evidence="5" id="KW-0067">ATP-binding</keyword>
<dbReference type="FunCoup" id="E2BZI5">
    <property type="interactions" value="1151"/>
</dbReference>
<dbReference type="EMBL" id="GL451627">
    <property type="protein sequence ID" value="EFN78883.1"/>
    <property type="molecule type" value="Genomic_DNA"/>
</dbReference>
<dbReference type="EC" id="6.1.1.22" evidence="2"/>
<dbReference type="OrthoDB" id="360585at2759"/>
<evidence type="ECO:0000256" key="2">
    <source>
        <dbReference type="ARBA" id="ARBA00012816"/>
    </source>
</evidence>
<evidence type="ECO:0000256" key="1">
    <source>
        <dbReference type="ARBA" id="ARBA00008226"/>
    </source>
</evidence>
<dbReference type="GO" id="GO:0006421">
    <property type="term" value="P:asparaginyl-tRNA aminoacylation"/>
    <property type="evidence" value="ECO:0007669"/>
    <property type="project" value="InterPro"/>
</dbReference>
<dbReference type="GO" id="GO:0005739">
    <property type="term" value="C:mitochondrion"/>
    <property type="evidence" value="ECO:0007669"/>
    <property type="project" value="TreeGrafter"/>
</dbReference>
<sequence length="419" mass="47672">MKDTVFVDISDGSTCEILQVVIPKSIKPDNLSYGSSISAEGELSLTPNGKTELYAVNVHVIGKCNVLEDQYPFAPRKTYDQEYIRKYLHLRPRTRNFASVLRLRDLATTVIGDHLRNRGFISIHTPILTSNDCEGAGEVFLVKPQSKEILKSMKKEGQSEDEIYFNTTTYLTVSGQMHLETMARALTKVYTFGPTFRAENSKSRLHLSEFYMLEAEVAFITNVEELIEEVELLVKEVTKRMIERGASDWQSMGIPEPQWLDKKFGCLTYDEAFDVLTEHASKLECPIKYGEVFSKDHELFLVQYNNGVPIFVINWPKNNKPFYMKECTDDPSKVAALDLLAPDVGELVGGSIREDDYEKLKLKLPTMGNLSWYLELRKYGNAPTGGFGMGFERFLQCVLGINNIKDTVPFPRWPHNCKL</sequence>
<evidence type="ECO:0000313" key="9">
    <source>
        <dbReference type="EMBL" id="EFN78883.1"/>
    </source>
</evidence>
<dbReference type="InParanoid" id="E2BZI5"/>
<evidence type="ECO:0000256" key="5">
    <source>
        <dbReference type="ARBA" id="ARBA00022840"/>
    </source>
</evidence>
<dbReference type="NCBIfam" id="TIGR00457">
    <property type="entry name" value="asnS"/>
    <property type="match status" value="1"/>
</dbReference>
<gene>
    <name evidence="9" type="ORF">EAI_02291</name>
</gene>
<keyword evidence="6" id="KW-0648">Protein biosynthesis</keyword>